<dbReference type="SUPFAM" id="SSF81593">
    <property type="entry name" value="Nucleotidyltransferase substrate binding subunit/domain"/>
    <property type="match status" value="1"/>
</dbReference>
<evidence type="ECO:0008006" key="3">
    <source>
        <dbReference type="Google" id="ProtNLM"/>
    </source>
</evidence>
<evidence type="ECO:0000313" key="2">
    <source>
        <dbReference type="Proteomes" id="UP000428260"/>
    </source>
</evidence>
<dbReference type="KEGG" id="mcos:GM418_23850"/>
<proteinExistence type="predicted"/>
<reference evidence="1 2" key="1">
    <citation type="submission" date="2019-11" db="EMBL/GenBank/DDBJ databases">
        <authorList>
            <person name="Zheng R.K."/>
            <person name="Sun C.M."/>
        </authorList>
    </citation>
    <scope>NUCLEOTIDE SEQUENCE [LARGE SCALE GENOMIC DNA]</scope>
    <source>
        <strain evidence="1 2">WC007</strain>
    </source>
</reference>
<gene>
    <name evidence="1" type="ORF">GM418_23850</name>
</gene>
<protein>
    <recommendedName>
        <fullName evidence="3">RiboL-PSP-HEPN domain-containing protein</fullName>
    </recommendedName>
</protein>
<dbReference type="EMBL" id="CP046401">
    <property type="protein sequence ID" value="QGY46582.1"/>
    <property type="molecule type" value="Genomic_DNA"/>
</dbReference>
<organism evidence="1 2">
    <name type="scientific">Maribellus comscasis</name>
    <dbReference type="NCBI Taxonomy" id="2681766"/>
    <lineage>
        <taxon>Bacteria</taxon>
        <taxon>Pseudomonadati</taxon>
        <taxon>Bacteroidota</taxon>
        <taxon>Bacteroidia</taxon>
        <taxon>Marinilabiliales</taxon>
        <taxon>Prolixibacteraceae</taxon>
        <taxon>Maribellus</taxon>
    </lineage>
</organism>
<keyword evidence="2" id="KW-1185">Reference proteome</keyword>
<dbReference type="RefSeq" id="WP_158869713.1">
    <property type="nucleotide sequence ID" value="NZ_CP046401.1"/>
</dbReference>
<accession>A0A6I6K2C3</accession>
<name>A0A6I6K2C3_9BACT</name>
<dbReference type="Gene3D" id="1.20.120.330">
    <property type="entry name" value="Nucleotidyltransferases domain 2"/>
    <property type="match status" value="1"/>
</dbReference>
<dbReference type="Proteomes" id="UP000428260">
    <property type="component" value="Chromosome"/>
</dbReference>
<evidence type="ECO:0000313" key="1">
    <source>
        <dbReference type="EMBL" id="QGY46582.1"/>
    </source>
</evidence>
<sequence length="158" mass="18444">MNNDKLKKQLLAEELVLLEKSVTTLQLSVDKCRKILQKKEYTFEDMESFDSLTSKFGRTSDLYTQKVIRTIWMLLHEPFVPFIDLLNKAEKIRLVYSADKLLEIRDLRNQIAHEYIPEAVPGLVPEVIELTTFLFKSIEVSKQFIENRNWLPLAGADL</sequence>
<dbReference type="AlphaFoldDB" id="A0A6I6K2C3"/>